<sequence length="84" mass="9144">MEARTAKVAVRANLIASTKASVIGHLHCEHLTGLDMAVANGLLAKPHIWDPLLELLWERGARHEREYVESLIANGFISGSLGSE</sequence>
<reference evidence="2" key="1">
    <citation type="submission" date="2017-11" db="EMBL/GenBank/DDBJ databases">
        <authorList>
            <person name="Kuznetsova I."/>
            <person name="Sazanova A."/>
            <person name="Chirak E."/>
            <person name="Safronova V."/>
            <person name="Willems A."/>
        </authorList>
    </citation>
    <scope>NUCLEOTIDE SEQUENCE [LARGE SCALE GENOMIC DNA]</scope>
    <source>
        <strain evidence="2">CCBAU 03422</strain>
    </source>
</reference>
<comment type="caution">
    <text evidence="1">The sequence shown here is derived from an EMBL/GenBank/DDBJ whole genome shotgun (WGS) entry which is preliminary data.</text>
</comment>
<protein>
    <submittedName>
        <fullName evidence="1">Uncharacterized protein</fullName>
    </submittedName>
</protein>
<evidence type="ECO:0000313" key="2">
    <source>
        <dbReference type="Proteomes" id="UP000241764"/>
    </source>
</evidence>
<evidence type="ECO:0000313" key="1">
    <source>
        <dbReference type="EMBL" id="PSH65283.1"/>
    </source>
</evidence>
<proteinExistence type="predicted"/>
<dbReference type="AlphaFoldDB" id="A0A2P7BFN3"/>
<gene>
    <name evidence="1" type="ORF">CU103_09770</name>
</gene>
<dbReference type="Proteomes" id="UP000241764">
    <property type="component" value="Unassembled WGS sequence"/>
</dbReference>
<keyword evidence="2" id="KW-1185">Reference proteome</keyword>
<dbReference type="EMBL" id="PGGM01000003">
    <property type="protein sequence ID" value="PSH65283.1"/>
    <property type="molecule type" value="Genomic_DNA"/>
</dbReference>
<name>A0A2P7BFN3_9HYPH</name>
<organism evidence="1 2">
    <name type="scientific">Phyllobacterium sophorae</name>
    <dbReference type="NCBI Taxonomy" id="1520277"/>
    <lineage>
        <taxon>Bacteria</taxon>
        <taxon>Pseudomonadati</taxon>
        <taxon>Pseudomonadota</taxon>
        <taxon>Alphaproteobacteria</taxon>
        <taxon>Hyphomicrobiales</taxon>
        <taxon>Phyllobacteriaceae</taxon>
        <taxon>Phyllobacterium</taxon>
    </lineage>
</organism>
<accession>A0A2P7BFN3</accession>